<dbReference type="PRINTS" id="PR00081">
    <property type="entry name" value="GDHRDH"/>
</dbReference>
<dbReference type="RefSeq" id="WP_090700898.1">
    <property type="nucleotide sequence ID" value="NZ_FOSP01000022.1"/>
</dbReference>
<evidence type="ECO:0000313" key="2">
    <source>
        <dbReference type="Proteomes" id="UP000199533"/>
    </source>
</evidence>
<dbReference type="STRING" id="52441.SAMN05216302_10222"/>
<dbReference type="InterPro" id="IPR002347">
    <property type="entry name" value="SDR_fam"/>
</dbReference>
<dbReference type="InterPro" id="IPR036291">
    <property type="entry name" value="NAD(P)-bd_dom_sf"/>
</dbReference>
<keyword evidence="2" id="KW-1185">Reference proteome</keyword>
<dbReference type="InterPro" id="IPR051468">
    <property type="entry name" value="Fungal_SecMetab_SDRs"/>
</dbReference>
<organism evidence="1 2">
    <name type="scientific">Nitrosomonas aestuarii</name>
    <dbReference type="NCBI Taxonomy" id="52441"/>
    <lineage>
        <taxon>Bacteria</taxon>
        <taxon>Pseudomonadati</taxon>
        <taxon>Pseudomonadota</taxon>
        <taxon>Betaproteobacteria</taxon>
        <taxon>Nitrosomonadales</taxon>
        <taxon>Nitrosomonadaceae</taxon>
        <taxon>Nitrosomonas</taxon>
    </lineage>
</organism>
<dbReference type="Proteomes" id="UP000199533">
    <property type="component" value="Unassembled WGS sequence"/>
</dbReference>
<dbReference type="OrthoDB" id="9785826at2"/>
<dbReference type="AlphaFoldDB" id="A0A1I4DPE6"/>
<accession>A0A1I4DPE6</accession>
<dbReference type="SUPFAM" id="SSF51735">
    <property type="entry name" value="NAD(P)-binding Rossmann-fold domains"/>
    <property type="match status" value="1"/>
</dbReference>
<dbReference type="Pfam" id="PF00106">
    <property type="entry name" value="adh_short"/>
    <property type="match status" value="1"/>
</dbReference>
<dbReference type="EMBL" id="FOSP01000022">
    <property type="protein sequence ID" value="SFK94550.1"/>
    <property type="molecule type" value="Genomic_DNA"/>
</dbReference>
<evidence type="ECO:0000313" key="1">
    <source>
        <dbReference type="EMBL" id="SFK94550.1"/>
    </source>
</evidence>
<dbReference type="Gene3D" id="3.40.50.720">
    <property type="entry name" value="NAD(P)-binding Rossmann-like Domain"/>
    <property type="match status" value="1"/>
</dbReference>
<gene>
    <name evidence="1" type="ORF">SAMN05216302_10222</name>
</gene>
<dbReference type="CDD" id="cd05325">
    <property type="entry name" value="carb_red_sniffer_like_SDR_c"/>
    <property type="match status" value="1"/>
</dbReference>
<name>A0A1I4DPE6_9PROT</name>
<dbReference type="PANTHER" id="PTHR43544">
    <property type="entry name" value="SHORT-CHAIN DEHYDROGENASE/REDUCTASE"/>
    <property type="match status" value="1"/>
</dbReference>
<dbReference type="PANTHER" id="PTHR43544:SF12">
    <property type="entry name" value="NAD(P)-BINDING ROSSMANN-FOLD SUPERFAMILY PROTEIN"/>
    <property type="match status" value="1"/>
</dbReference>
<sequence>MCNEIPLYRNIVIIGASGALGSTFLTQLAKRQGTEHIYAFSRVKKIHDMPAVTAHVIDYEDEASIKRAAITASKNAPLDLVLVTTGILHEGALMPEKSLRDLSADKFQRLFMANTIAPALAAKHFLPKLRKDKRAIFAALSARIGSISDNQLGGWYSYRASKAALNMVIKNAAIEMSRRYREAIIVGLHPGTVDSNLSKPFQRNIVEDKLFTPEFSVIKLLSVIDQLSPADSGKCFAWDGQEVEP</sequence>
<protein>
    <submittedName>
        <fullName evidence="1">NAD(P)-dependent dehydrogenase, short-chain alcohol dehydrogenase family</fullName>
    </submittedName>
</protein>
<dbReference type="GO" id="GO:0005737">
    <property type="term" value="C:cytoplasm"/>
    <property type="evidence" value="ECO:0007669"/>
    <property type="project" value="TreeGrafter"/>
</dbReference>
<reference evidence="2" key="1">
    <citation type="submission" date="2016-10" db="EMBL/GenBank/DDBJ databases">
        <authorList>
            <person name="Varghese N."/>
            <person name="Submissions S."/>
        </authorList>
    </citation>
    <scope>NUCLEOTIDE SEQUENCE [LARGE SCALE GENOMIC DNA]</scope>
    <source>
        <strain evidence="2">Nm69</strain>
    </source>
</reference>
<proteinExistence type="predicted"/>
<dbReference type="GO" id="GO:0016491">
    <property type="term" value="F:oxidoreductase activity"/>
    <property type="evidence" value="ECO:0007669"/>
    <property type="project" value="TreeGrafter"/>
</dbReference>